<evidence type="ECO:0000256" key="4">
    <source>
        <dbReference type="ARBA" id="ARBA00022729"/>
    </source>
</evidence>
<accession>A0A387G0N8</accession>
<dbReference type="GO" id="GO:1904680">
    <property type="term" value="F:peptide transmembrane transporter activity"/>
    <property type="evidence" value="ECO:0007669"/>
    <property type="project" value="TreeGrafter"/>
</dbReference>
<dbReference type="AlphaFoldDB" id="A0A387G0N8"/>
<dbReference type="SUPFAM" id="SSF53850">
    <property type="entry name" value="Periplasmic binding protein-like II"/>
    <property type="match status" value="1"/>
</dbReference>
<reference evidence="7 8" key="1">
    <citation type="submission" date="2018-10" db="EMBL/GenBank/DDBJ databases">
        <title>Rhizobium etli, R. leguminosarum and a new Rhizobium genospecies from Phaseolus dumosus.</title>
        <authorList>
            <person name="Ramirez-Puebla S.T."/>
            <person name="Rogel-Hernandez M.A."/>
            <person name="Guerrero G."/>
            <person name="Ormeno-Orrillo E."/>
            <person name="Martinez-Romero J.C."/>
            <person name="Negrete-Yankelevich S."/>
            <person name="Martinez-Romero E."/>
        </authorList>
    </citation>
    <scope>NUCLEOTIDE SEQUENCE [LARGE SCALE GENOMIC DNA]</scope>
    <source>
        <strain evidence="7 8">CCGE525</strain>
    </source>
</reference>
<dbReference type="InterPro" id="IPR006311">
    <property type="entry name" value="TAT_signal"/>
</dbReference>
<dbReference type="OrthoDB" id="9803988at2"/>
<dbReference type="NCBIfam" id="TIGR01409">
    <property type="entry name" value="TAT_signal_seq"/>
    <property type="match status" value="1"/>
</dbReference>
<dbReference type="InterPro" id="IPR039424">
    <property type="entry name" value="SBP_5"/>
</dbReference>
<evidence type="ECO:0000313" key="8">
    <source>
        <dbReference type="Proteomes" id="UP000282195"/>
    </source>
</evidence>
<evidence type="ECO:0000256" key="2">
    <source>
        <dbReference type="ARBA" id="ARBA00005695"/>
    </source>
</evidence>
<keyword evidence="8" id="KW-1185">Reference proteome</keyword>
<gene>
    <name evidence="7" type="ORF">CCGE525_21315</name>
</gene>
<dbReference type="Proteomes" id="UP000282195">
    <property type="component" value="Chromosome"/>
</dbReference>
<feature type="chain" id="PRO_5017271430" evidence="5">
    <location>
        <begin position="33"/>
        <end position="538"/>
    </location>
</feature>
<dbReference type="Gene3D" id="3.10.105.10">
    <property type="entry name" value="Dipeptide-binding Protein, Domain 3"/>
    <property type="match status" value="1"/>
</dbReference>
<evidence type="ECO:0000256" key="5">
    <source>
        <dbReference type="SAM" id="SignalP"/>
    </source>
</evidence>
<dbReference type="EMBL" id="CP032694">
    <property type="protein sequence ID" value="AYG61592.1"/>
    <property type="molecule type" value="Genomic_DNA"/>
</dbReference>
<feature type="signal peptide" evidence="5">
    <location>
        <begin position="1"/>
        <end position="32"/>
    </location>
</feature>
<dbReference type="GO" id="GO:0043190">
    <property type="term" value="C:ATP-binding cassette (ABC) transporter complex"/>
    <property type="evidence" value="ECO:0007669"/>
    <property type="project" value="InterPro"/>
</dbReference>
<dbReference type="InterPro" id="IPR000914">
    <property type="entry name" value="SBP_5_dom"/>
</dbReference>
<feature type="domain" description="Solute-binding protein family 5" evidence="6">
    <location>
        <begin position="87"/>
        <end position="424"/>
    </location>
</feature>
<dbReference type="InterPro" id="IPR030678">
    <property type="entry name" value="Peptide/Ni-bd"/>
</dbReference>
<dbReference type="PIRSF" id="PIRSF002741">
    <property type="entry name" value="MppA"/>
    <property type="match status" value="1"/>
</dbReference>
<dbReference type="PROSITE" id="PS51318">
    <property type="entry name" value="TAT"/>
    <property type="match status" value="1"/>
</dbReference>
<evidence type="ECO:0000313" key="7">
    <source>
        <dbReference type="EMBL" id="AYG61592.1"/>
    </source>
</evidence>
<dbReference type="Gene3D" id="3.40.190.10">
    <property type="entry name" value="Periplasmic binding protein-like II"/>
    <property type="match status" value="1"/>
</dbReference>
<dbReference type="InterPro" id="IPR019546">
    <property type="entry name" value="TAT_signal_bac_arc"/>
</dbReference>
<protein>
    <submittedName>
        <fullName evidence="7">Twin-arginine translocation signal domain-containing protein</fullName>
    </submittedName>
</protein>
<dbReference type="GO" id="GO:0030288">
    <property type="term" value="C:outer membrane-bounded periplasmic space"/>
    <property type="evidence" value="ECO:0007669"/>
    <property type="project" value="UniProtKB-ARBA"/>
</dbReference>
<sequence>MSVSRREFLVQTGLVTAAAALGSSVTSVPSFAADSDTITIALAARGPVGLNPQQTGLNGGDNWGIDQMYDTLVKAPDGRWAVKPEEFLPSIAESWESSADAKTWTYKIRSGVKFHKGYGEVTADDVVFTFGRQLDPKLPTANKVFYSNIATCEAVDPMTVRFTLKSPDPLFNGSCASTLSVSILCKKAFGEKGDGYNTDPIGTGPYQVKSFSQTDGIQFVAFPDHFEGPPVTPNLQVSYIADTTARTLAFASGQVDMIEGVRAPGWIDSMKQRLPQTIFDATAPGSHNTLNINLTRKPLDNLKVRQAIRYGIDNAAIASAFNGIAAPMVGVIASEFAGSVKLADLPPELQYKPDPEKAKALLAEAGYPDGVTIPCYVSQREDYSSIMLMIQEQLRGANIKLDLSMIDHNAFHADNRLDKNALALYSSSFPPVPTLTLSSQLAAAAEVKADGKGQGNYSHYGVAIPGIDDLLTQAQNEPDFNKRIAIIQAAEKKVLTDLPLLGVITLSYVIARNPRIDIGYKVESGPAYWSLAKAKRIA</sequence>
<dbReference type="Pfam" id="PF00496">
    <property type="entry name" value="SBP_bac_5"/>
    <property type="match status" value="1"/>
</dbReference>
<organism evidence="7 8">
    <name type="scientific">Rhizobium jaguaris</name>
    <dbReference type="NCBI Taxonomy" id="1312183"/>
    <lineage>
        <taxon>Bacteria</taxon>
        <taxon>Pseudomonadati</taxon>
        <taxon>Pseudomonadota</taxon>
        <taxon>Alphaproteobacteria</taxon>
        <taxon>Hyphomicrobiales</taxon>
        <taxon>Rhizobiaceae</taxon>
        <taxon>Rhizobium/Agrobacterium group</taxon>
        <taxon>Rhizobium</taxon>
    </lineage>
</organism>
<comment type="subcellular location">
    <subcellularLocation>
        <location evidence="1">Periplasm</location>
    </subcellularLocation>
</comment>
<evidence type="ECO:0000259" key="6">
    <source>
        <dbReference type="Pfam" id="PF00496"/>
    </source>
</evidence>
<dbReference type="PANTHER" id="PTHR30290:SF9">
    <property type="entry name" value="OLIGOPEPTIDE-BINDING PROTEIN APPA"/>
    <property type="match status" value="1"/>
</dbReference>
<dbReference type="GO" id="GO:0015833">
    <property type="term" value="P:peptide transport"/>
    <property type="evidence" value="ECO:0007669"/>
    <property type="project" value="TreeGrafter"/>
</dbReference>
<dbReference type="RefSeq" id="WP_120706538.1">
    <property type="nucleotide sequence ID" value="NZ_CP032694.1"/>
</dbReference>
<evidence type="ECO:0000256" key="3">
    <source>
        <dbReference type="ARBA" id="ARBA00022448"/>
    </source>
</evidence>
<evidence type="ECO:0000256" key="1">
    <source>
        <dbReference type="ARBA" id="ARBA00004418"/>
    </source>
</evidence>
<proteinExistence type="inferred from homology"/>
<keyword evidence="4 5" id="KW-0732">Signal</keyword>
<dbReference type="KEGG" id="rjg:CCGE525_21315"/>
<name>A0A387G0N8_9HYPH</name>
<comment type="similarity">
    <text evidence="2">Belongs to the bacterial solute-binding protein 5 family.</text>
</comment>
<dbReference type="PANTHER" id="PTHR30290">
    <property type="entry name" value="PERIPLASMIC BINDING COMPONENT OF ABC TRANSPORTER"/>
    <property type="match status" value="1"/>
</dbReference>
<keyword evidence="3" id="KW-0813">Transport</keyword>